<evidence type="ECO:0000256" key="1">
    <source>
        <dbReference type="SAM" id="MobiDB-lite"/>
    </source>
</evidence>
<reference evidence="3 4" key="1">
    <citation type="journal article" date="2016" name="J. Microbiol.">
        <title>Dankookia rubra gen. nov., sp. nov., an alphaproteobacterium isolated from sediment of a shallow stream.</title>
        <authorList>
            <person name="Kim W.H."/>
            <person name="Kim D.H."/>
            <person name="Kang K."/>
            <person name="Ahn T.Y."/>
        </authorList>
    </citation>
    <scope>NUCLEOTIDE SEQUENCE [LARGE SCALE GENOMIC DNA]</scope>
    <source>
        <strain evidence="3 4">JCM30602</strain>
    </source>
</reference>
<evidence type="ECO:0000259" key="2">
    <source>
        <dbReference type="Pfam" id="PF20091"/>
    </source>
</evidence>
<accession>A0A4R5Q9W3</accession>
<evidence type="ECO:0000313" key="4">
    <source>
        <dbReference type="Proteomes" id="UP000295096"/>
    </source>
</evidence>
<feature type="domain" description="Alpha/beta hydrolase" evidence="2">
    <location>
        <begin position="63"/>
        <end position="500"/>
    </location>
</feature>
<sequence>MAQDARPAGHLPARGGVVPRGPATRRWLGRRLAGGIALWLALLGPGLTADRPAGTSSVPVPAVTGPVPATAAPGDASHGYPFFASNLDLAKYGYVEEEFFIEGTATRYDIGATNFAGTVPNPVAAVVDGGHPYKTRLVVRRPREARQFNGTAVLEWYNVTNLYDVEIDWFQSHEFLMRNGYAWVGVSAQNAGIATPVTGLREWSPARYGTLDVTAGGSVTGDALAFDIYSQAAQAVRLSGRGKGTGPQVMGELRVRHVIGSGDSQSAGYLGVYVNAVHPQAHVIDALLLHSGGQVTREDVDIPVFKLLTETDVTSLGLGANLQPDTDRIRTWAVAGSSHSDVQLLTYRGPLQTRDLGTVPATGTAAGCTLPPRSTIPVYKVQNTVYRDLRRWLLRGEAPPHAPPLEVETLGPPVELARDADGNALGGIRLAEHAVPTGLNTGVNGGAGFCNLWGASVPFDAATLAARYPSHEDYVARVAKVTLDNLRDGYLLLPDAAETLRQAEDAAVP</sequence>
<name>A0A4R5Q9W3_9PROT</name>
<dbReference type="Pfam" id="PF20091">
    <property type="entry name" value="Abhydrolase_10"/>
    <property type="match status" value="1"/>
</dbReference>
<dbReference type="Proteomes" id="UP000295096">
    <property type="component" value="Unassembled WGS sequence"/>
</dbReference>
<dbReference type="AlphaFoldDB" id="A0A4R5Q9W3"/>
<gene>
    <name evidence="3" type="ORF">E2C06_26830</name>
</gene>
<protein>
    <recommendedName>
        <fullName evidence="2">Alpha/beta hydrolase domain-containing protein</fullName>
    </recommendedName>
</protein>
<feature type="region of interest" description="Disordered" evidence="1">
    <location>
        <begin position="1"/>
        <end position="20"/>
    </location>
</feature>
<organism evidence="3 4">
    <name type="scientific">Dankookia rubra</name>
    <dbReference type="NCBI Taxonomy" id="1442381"/>
    <lineage>
        <taxon>Bacteria</taxon>
        <taxon>Pseudomonadati</taxon>
        <taxon>Pseudomonadota</taxon>
        <taxon>Alphaproteobacteria</taxon>
        <taxon>Acetobacterales</taxon>
        <taxon>Roseomonadaceae</taxon>
        <taxon>Dankookia</taxon>
    </lineage>
</organism>
<proteinExistence type="predicted"/>
<keyword evidence="4" id="KW-1185">Reference proteome</keyword>
<evidence type="ECO:0000313" key="3">
    <source>
        <dbReference type="EMBL" id="TDH59546.1"/>
    </source>
</evidence>
<dbReference type="EMBL" id="SMSJ01000062">
    <property type="protein sequence ID" value="TDH59546.1"/>
    <property type="molecule type" value="Genomic_DNA"/>
</dbReference>
<comment type="caution">
    <text evidence="3">The sequence shown here is derived from an EMBL/GenBank/DDBJ whole genome shotgun (WGS) entry which is preliminary data.</text>
</comment>
<dbReference type="OrthoDB" id="1971292at2"/>
<dbReference type="InterPro" id="IPR045394">
    <property type="entry name" value="Abhydrolase_dom"/>
</dbReference>
<dbReference type="RefSeq" id="WP_133291657.1">
    <property type="nucleotide sequence ID" value="NZ_SMSJ01000062.1"/>
</dbReference>